<proteinExistence type="predicted"/>
<evidence type="ECO:0000313" key="2">
    <source>
        <dbReference type="Proteomes" id="UP000828390"/>
    </source>
</evidence>
<reference evidence="1" key="1">
    <citation type="journal article" date="2019" name="bioRxiv">
        <title>The Genome of the Zebra Mussel, Dreissena polymorpha: A Resource for Invasive Species Research.</title>
        <authorList>
            <person name="McCartney M.A."/>
            <person name="Auch B."/>
            <person name="Kono T."/>
            <person name="Mallez S."/>
            <person name="Zhang Y."/>
            <person name="Obille A."/>
            <person name="Becker A."/>
            <person name="Abrahante J.E."/>
            <person name="Garbe J."/>
            <person name="Badalamenti J.P."/>
            <person name="Herman A."/>
            <person name="Mangelson H."/>
            <person name="Liachko I."/>
            <person name="Sullivan S."/>
            <person name="Sone E.D."/>
            <person name="Koren S."/>
            <person name="Silverstein K.A.T."/>
            <person name="Beckman K.B."/>
            <person name="Gohl D.M."/>
        </authorList>
    </citation>
    <scope>NUCLEOTIDE SEQUENCE</scope>
    <source>
        <strain evidence="1">Duluth1</strain>
        <tissue evidence="1">Whole animal</tissue>
    </source>
</reference>
<dbReference type="Proteomes" id="UP000828390">
    <property type="component" value="Unassembled WGS sequence"/>
</dbReference>
<comment type="caution">
    <text evidence="1">The sequence shown here is derived from an EMBL/GenBank/DDBJ whole genome shotgun (WGS) entry which is preliminary data.</text>
</comment>
<protein>
    <submittedName>
        <fullName evidence="1">Uncharacterized protein</fullName>
    </submittedName>
</protein>
<sequence>MASKSDKMDGKLVKVVFAILLTRCAFSTKTAKFKMSAPLSVTYEDTITKSAVNRFACLSLCNEGCRFVVYSNSGPDAGVCDLYYLKDAIGDRCLQRTLRLREATGFREDTGSRHPKALGEASVTALYDVRSLQHSENPLQETGTLQPGQHRLKLAVN</sequence>
<dbReference type="AlphaFoldDB" id="A0A9D4EDB1"/>
<accession>A0A9D4EDB1</accession>
<feature type="non-terminal residue" evidence="1">
    <location>
        <position position="1"/>
    </location>
</feature>
<organism evidence="1 2">
    <name type="scientific">Dreissena polymorpha</name>
    <name type="common">Zebra mussel</name>
    <name type="synonym">Mytilus polymorpha</name>
    <dbReference type="NCBI Taxonomy" id="45954"/>
    <lineage>
        <taxon>Eukaryota</taxon>
        <taxon>Metazoa</taxon>
        <taxon>Spiralia</taxon>
        <taxon>Lophotrochozoa</taxon>
        <taxon>Mollusca</taxon>
        <taxon>Bivalvia</taxon>
        <taxon>Autobranchia</taxon>
        <taxon>Heteroconchia</taxon>
        <taxon>Euheterodonta</taxon>
        <taxon>Imparidentia</taxon>
        <taxon>Neoheterodontei</taxon>
        <taxon>Myida</taxon>
        <taxon>Dreissenoidea</taxon>
        <taxon>Dreissenidae</taxon>
        <taxon>Dreissena</taxon>
    </lineage>
</organism>
<name>A0A9D4EDB1_DREPO</name>
<evidence type="ECO:0000313" key="1">
    <source>
        <dbReference type="EMBL" id="KAH3778257.1"/>
    </source>
</evidence>
<gene>
    <name evidence="1" type="ORF">DPMN_179712</name>
</gene>
<reference evidence="1" key="2">
    <citation type="submission" date="2020-11" db="EMBL/GenBank/DDBJ databases">
        <authorList>
            <person name="McCartney M.A."/>
            <person name="Auch B."/>
            <person name="Kono T."/>
            <person name="Mallez S."/>
            <person name="Becker A."/>
            <person name="Gohl D.M."/>
            <person name="Silverstein K.A.T."/>
            <person name="Koren S."/>
            <person name="Bechman K.B."/>
            <person name="Herman A."/>
            <person name="Abrahante J.E."/>
            <person name="Garbe J."/>
        </authorList>
    </citation>
    <scope>NUCLEOTIDE SEQUENCE</scope>
    <source>
        <strain evidence="1">Duluth1</strain>
        <tissue evidence="1">Whole animal</tissue>
    </source>
</reference>
<keyword evidence="2" id="KW-1185">Reference proteome</keyword>
<dbReference type="EMBL" id="JAIWYP010000009">
    <property type="protein sequence ID" value="KAH3778257.1"/>
    <property type="molecule type" value="Genomic_DNA"/>
</dbReference>